<dbReference type="InterPro" id="IPR005302">
    <property type="entry name" value="MoCF_Sase_C"/>
</dbReference>
<keyword evidence="3" id="KW-1185">Reference proteome</keyword>
<dbReference type="GO" id="GO:0030151">
    <property type="term" value="F:molybdenum ion binding"/>
    <property type="evidence" value="ECO:0007669"/>
    <property type="project" value="InterPro"/>
</dbReference>
<dbReference type="RefSeq" id="WP_022541507.1">
    <property type="nucleotide sequence ID" value="NC_022521.1"/>
</dbReference>
<dbReference type="GeneID" id="17110154"/>
<evidence type="ECO:0000313" key="3">
    <source>
        <dbReference type="Proteomes" id="UP000016887"/>
    </source>
</evidence>
<evidence type="ECO:0000313" key="2">
    <source>
        <dbReference type="EMBL" id="BAN90234.1"/>
    </source>
</evidence>
<dbReference type="AlphaFoldDB" id="U3TFZ8"/>
<dbReference type="Proteomes" id="UP000016887">
    <property type="component" value="Chromosome"/>
</dbReference>
<protein>
    <submittedName>
        <fullName evidence="2">Uncharacterized Fe-S protein</fullName>
    </submittedName>
</protein>
<dbReference type="STRING" id="1198449.ACAM_0765"/>
<dbReference type="Pfam" id="PF03476">
    <property type="entry name" value="MOSC_N"/>
    <property type="match status" value="1"/>
</dbReference>
<sequence>MADTPFLYKILLYPIKSLPPVEVLEARVSRFGGLEWDRRLALVAGDGGFVNGKRERRLHLVRARFSLERGLVYLSACCGGEEVYSLEDLEGMSGWFSRFLGYPVRVVEDPAGFPDDVENPGPTVVSTATLAELAGWFGWDLMQARLRIRANLEVWSREPFWEDRLYPGSRGRVVFRVGEVLMEGRGVSARCVVPSRDPFTGAVERGFQKRVAEMRKPMLRGKYPEGDHGYRLAVNTRILPGQEGKTIRVGDPVEVVEEVLRG</sequence>
<dbReference type="EMBL" id="AP012489">
    <property type="protein sequence ID" value="BAN90234.1"/>
    <property type="molecule type" value="Genomic_DNA"/>
</dbReference>
<accession>U3TFZ8</accession>
<proteinExistence type="predicted"/>
<dbReference type="KEGG" id="acj:ACAM_0765"/>
<gene>
    <name evidence="2" type="ORF">ACAM_0765</name>
</gene>
<dbReference type="GO" id="GO:0030170">
    <property type="term" value="F:pyridoxal phosphate binding"/>
    <property type="evidence" value="ECO:0007669"/>
    <property type="project" value="InterPro"/>
</dbReference>
<reference evidence="2 3" key="1">
    <citation type="journal article" date="2013" name="Appl. Environ. Microbiol.">
        <title>Variation of the Virus-Related Elements within Syntenic Genomes of the Hyperthermophilic Archaeon Aeropyrum.</title>
        <authorList>
            <person name="Daifuku T."/>
            <person name="Yoshida T."/>
            <person name="Kitamura T."/>
            <person name="Kawaichi S."/>
            <person name="Inoue T."/>
            <person name="Nomura K."/>
            <person name="Yoshida Y."/>
            <person name="Kuno S."/>
            <person name="Sako Y."/>
        </authorList>
    </citation>
    <scope>NUCLEOTIDE SEQUENCE [LARGE SCALE GENOMIC DNA]</scope>
    <source>
        <strain evidence="2 3">SY1</strain>
    </source>
</reference>
<dbReference type="eggNOG" id="arCOG04766">
    <property type="taxonomic scope" value="Archaea"/>
</dbReference>
<dbReference type="PROSITE" id="PS51340">
    <property type="entry name" value="MOSC"/>
    <property type="match status" value="1"/>
</dbReference>
<name>U3TFZ8_9CREN</name>
<dbReference type="SUPFAM" id="SSF141673">
    <property type="entry name" value="MOSC N-terminal domain-like"/>
    <property type="match status" value="1"/>
</dbReference>
<feature type="domain" description="MOSC" evidence="1">
    <location>
        <begin position="94"/>
        <end position="256"/>
    </location>
</feature>
<evidence type="ECO:0000259" key="1">
    <source>
        <dbReference type="PROSITE" id="PS51340"/>
    </source>
</evidence>
<organism evidence="2 3">
    <name type="scientific">Aeropyrum camini SY1 = JCM 12091</name>
    <dbReference type="NCBI Taxonomy" id="1198449"/>
    <lineage>
        <taxon>Archaea</taxon>
        <taxon>Thermoproteota</taxon>
        <taxon>Thermoprotei</taxon>
        <taxon>Desulfurococcales</taxon>
        <taxon>Desulfurococcaceae</taxon>
        <taxon>Aeropyrum</taxon>
    </lineage>
</organism>
<dbReference type="GO" id="GO:0003824">
    <property type="term" value="F:catalytic activity"/>
    <property type="evidence" value="ECO:0007669"/>
    <property type="project" value="InterPro"/>
</dbReference>
<dbReference type="InterPro" id="IPR005303">
    <property type="entry name" value="MOCOS_middle"/>
</dbReference>